<organism evidence="2 3">
    <name type="scientific">Mitosporidium daphniae</name>
    <dbReference type="NCBI Taxonomy" id="1485682"/>
    <lineage>
        <taxon>Eukaryota</taxon>
        <taxon>Fungi</taxon>
        <taxon>Fungi incertae sedis</taxon>
        <taxon>Microsporidia</taxon>
        <taxon>Mitosporidium</taxon>
    </lineage>
</organism>
<feature type="chain" id="PRO_5001942027" evidence="1">
    <location>
        <begin position="18"/>
        <end position="181"/>
    </location>
</feature>
<reference evidence="2 3" key="1">
    <citation type="submission" date="2014-04" db="EMBL/GenBank/DDBJ databases">
        <title>A new species of microsporidia sheds light on the evolution of extreme parasitism.</title>
        <authorList>
            <person name="Haag K.L."/>
            <person name="James T.Y."/>
            <person name="Larsson R."/>
            <person name="Schaer T.M."/>
            <person name="Refardt D."/>
            <person name="Pombert J.-F."/>
            <person name="Ebert D."/>
        </authorList>
    </citation>
    <scope>NUCLEOTIDE SEQUENCE [LARGE SCALE GENOMIC DNA]</scope>
    <source>
        <strain evidence="2 3">UGP3</strain>
        <tissue evidence="2">Spores</tissue>
    </source>
</reference>
<dbReference type="Proteomes" id="UP000029725">
    <property type="component" value="Unassembled WGS sequence"/>
</dbReference>
<evidence type="ECO:0000313" key="3">
    <source>
        <dbReference type="Proteomes" id="UP000029725"/>
    </source>
</evidence>
<proteinExistence type="predicted"/>
<feature type="signal peptide" evidence="1">
    <location>
        <begin position="1"/>
        <end position="17"/>
    </location>
</feature>
<evidence type="ECO:0000313" key="2">
    <source>
        <dbReference type="EMBL" id="KGG51196.1"/>
    </source>
</evidence>
<dbReference type="EMBL" id="JMKJ01000355">
    <property type="protein sequence ID" value="KGG51196.1"/>
    <property type="molecule type" value="Genomic_DNA"/>
</dbReference>
<comment type="caution">
    <text evidence="2">The sequence shown here is derived from an EMBL/GenBank/DDBJ whole genome shotgun (WGS) entry which is preliminary data.</text>
</comment>
<gene>
    <name evidence="2" type="ORF">DI09_41p80</name>
</gene>
<keyword evidence="1" id="KW-0732">Signal</keyword>
<dbReference type="AlphaFoldDB" id="A0A098VU03"/>
<keyword evidence="3" id="KW-1185">Reference proteome</keyword>
<dbReference type="HOGENOM" id="CLU_1489358_0_0_1"/>
<sequence>MCIWTHELACIWTHELACIWTKQLLLLLNPRQEKLQGLGQPPEPAQLKVPGLLSGSEHPELCAKQGAKIASLVHTVNFKAFRRNSDSQAPFVGICNAFFAAGTKQHFVEISKVSALKKVGSSAFPAFEIDLLACMLWKKTKAEVLRGYIDPFFTANMYVLCNLLEASMPGVFTTLAKVGML</sequence>
<protein>
    <submittedName>
        <fullName evidence="2">Uncharacterized protein</fullName>
    </submittedName>
</protein>
<evidence type="ECO:0000256" key="1">
    <source>
        <dbReference type="SAM" id="SignalP"/>
    </source>
</evidence>
<name>A0A098VU03_9MICR</name>
<dbReference type="GeneID" id="25259924"/>
<dbReference type="VEuPathDB" id="MicrosporidiaDB:DI09_41p80"/>
<accession>A0A098VU03</accession>
<dbReference type="RefSeq" id="XP_013237645.1">
    <property type="nucleotide sequence ID" value="XM_013382191.1"/>
</dbReference>